<keyword evidence="3" id="KW-1185">Reference proteome</keyword>
<proteinExistence type="predicted"/>
<reference evidence="2 3" key="1">
    <citation type="submission" date="2018-08" db="EMBL/GenBank/DDBJ databases">
        <title>Genome Sequence of Clavibacter michiganensis Subspecies type strains, and the Atypical Peach-Colored Strains Isolated from Tomato.</title>
        <authorList>
            <person name="Osdaghi E."/>
            <person name="Portier P."/>
            <person name="Briand M."/>
            <person name="Jacques M.-A."/>
        </authorList>
    </citation>
    <scope>NUCLEOTIDE SEQUENCE [LARGE SCALE GENOMIC DNA]</scope>
    <source>
        <strain evidence="2 3">CFBP 8615</strain>
    </source>
</reference>
<gene>
    <name evidence="2" type="ORF">DZG00_05910</name>
</gene>
<comment type="caution">
    <text evidence="2">The sequence shown here is derived from an EMBL/GenBank/DDBJ whole genome shotgun (WGS) entry which is preliminary data.</text>
</comment>
<accession>A0A399TB17</accession>
<organism evidence="2 3">
    <name type="scientific">Clavibacter lycopersici</name>
    <dbReference type="NCBI Taxonomy" id="2301718"/>
    <lineage>
        <taxon>Bacteria</taxon>
        <taxon>Bacillati</taxon>
        <taxon>Actinomycetota</taxon>
        <taxon>Actinomycetes</taxon>
        <taxon>Micrococcales</taxon>
        <taxon>Microbacteriaceae</taxon>
        <taxon>Clavibacter</taxon>
    </lineage>
</organism>
<evidence type="ECO:0000256" key="1">
    <source>
        <dbReference type="SAM" id="MobiDB-lite"/>
    </source>
</evidence>
<feature type="region of interest" description="Disordered" evidence="1">
    <location>
        <begin position="1"/>
        <end position="26"/>
    </location>
</feature>
<dbReference type="EMBL" id="QWGT01000057">
    <property type="protein sequence ID" value="RIJ52192.1"/>
    <property type="molecule type" value="Genomic_DNA"/>
</dbReference>
<evidence type="ECO:0000313" key="2">
    <source>
        <dbReference type="EMBL" id="RIJ52192.1"/>
    </source>
</evidence>
<dbReference type="Proteomes" id="UP000266484">
    <property type="component" value="Unassembled WGS sequence"/>
</dbReference>
<name>A0A399TB17_9MICO</name>
<evidence type="ECO:0000313" key="3">
    <source>
        <dbReference type="Proteomes" id="UP000266484"/>
    </source>
</evidence>
<protein>
    <submittedName>
        <fullName evidence="2">LysM domain-containing protein</fullName>
    </submittedName>
</protein>
<sequence length="80" mass="7790">MQVDGGAREQAQGTTGAEVAGMVHHTPASGDTLTGVAARSGLCVPDLVAADGGNPEILAGVGIVLARTAATPLADRARLG</sequence>
<dbReference type="AlphaFoldDB" id="A0A399TB17"/>